<feature type="domain" description="VWFA" evidence="8">
    <location>
        <begin position="85"/>
        <end position="261"/>
    </location>
</feature>
<evidence type="ECO:0000256" key="7">
    <source>
        <dbReference type="SAM" id="SignalP"/>
    </source>
</evidence>
<evidence type="ECO:0000256" key="4">
    <source>
        <dbReference type="ARBA" id="ARBA00022989"/>
    </source>
</evidence>
<dbReference type="Gene3D" id="3.40.50.410">
    <property type="entry name" value="von Willebrand factor, type A domain"/>
    <property type="match status" value="1"/>
</dbReference>
<keyword evidence="4 6" id="KW-1133">Transmembrane helix</keyword>
<reference evidence="9" key="1">
    <citation type="submission" date="2020-09" db="EMBL/GenBank/DDBJ databases">
        <title>Nocardioides sp. strain MJB4 16S ribosomal RNA gene Genome sequencing and assembly.</title>
        <authorList>
            <person name="Kim I."/>
        </authorList>
    </citation>
    <scope>NUCLEOTIDE SEQUENCE</scope>
    <source>
        <strain evidence="9">MJB4</strain>
    </source>
</reference>
<dbReference type="InterPro" id="IPR002035">
    <property type="entry name" value="VWF_A"/>
</dbReference>
<dbReference type="Pfam" id="PF00482">
    <property type="entry name" value="T2SSF"/>
    <property type="match status" value="1"/>
</dbReference>
<dbReference type="InterPro" id="IPR036465">
    <property type="entry name" value="vWFA_dom_sf"/>
</dbReference>
<evidence type="ECO:0000256" key="3">
    <source>
        <dbReference type="ARBA" id="ARBA00022692"/>
    </source>
</evidence>
<accession>A0A927K538</accession>
<evidence type="ECO:0000256" key="2">
    <source>
        <dbReference type="ARBA" id="ARBA00022475"/>
    </source>
</evidence>
<name>A0A927K538_9ACTN</name>
<dbReference type="InterPro" id="IPR018076">
    <property type="entry name" value="T2SS_GspF_dom"/>
</dbReference>
<dbReference type="GO" id="GO:0005886">
    <property type="term" value="C:plasma membrane"/>
    <property type="evidence" value="ECO:0007669"/>
    <property type="project" value="UniProtKB-SubCell"/>
</dbReference>
<proteinExistence type="predicted"/>
<dbReference type="Gene3D" id="1.20.81.30">
    <property type="entry name" value="Type II secretion system (T2SS), domain F"/>
    <property type="match status" value="1"/>
</dbReference>
<feature type="transmembrane region" description="Helical" evidence="6">
    <location>
        <begin position="317"/>
        <end position="341"/>
    </location>
</feature>
<feature type="transmembrane region" description="Helical" evidence="6">
    <location>
        <begin position="613"/>
        <end position="633"/>
    </location>
</feature>
<evidence type="ECO:0000259" key="8">
    <source>
        <dbReference type="PROSITE" id="PS50234"/>
    </source>
</evidence>
<keyword evidence="5 6" id="KW-0472">Membrane</keyword>
<keyword evidence="7" id="KW-0732">Signal</keyword>
<keyword evidence="10" id="KW-1185">Reference proteome</keyword>
<dbReference type="EMBL" id="JACYXZ010000001">
    <property type="protein sequence ID" value="MBD8869153.1"/>
    <property type="molecule type" value="Genomic_DNA"/>
</dbReference>
<feature type="transmembrane region" description="Helical" evidence="6">
    <location>
        <begin position="437"/>
        <end position="457"/>
    </location>
</feature>
<organism evidence="9 10">
    <name type="scientific">Nocardioides donggukensis</name>
    <dbReference type="NCBI Taxonomy" id="2774019"/>
    <lineage>
        <taxon>Bacteria</taxon>
        <taxon>Bacillati</taxon>
        <taxon>Actinomycetota</taxon>
        <taxon>Actinomycetes</taxon>
        <taxon>Propionibacteriales</taxon>
        <taxon>Nocardioidaceae</taxon>
        <taxon>Nocardioides</taxon>
    </lineage>
</organism>
<feature type="chain" id="PRO_5037068089" evidence="7">
    <location>
        <begin position="27"/>
        <end position="641"/>
    </location>
</feature>
<protein>
    <submittedName>
        <fullName evidence="9">Type II secretion system F family protein</fullName>
    </submittedName>
</protein>
<dbReference type="PROSITE" id="PS50234">
    <property type="entry name" value="VWFA"/>
    <property type="match status" value="1"/>
</dbReference>
<feature type="transmembrane region" description="Helical" evidence="6">
    <location>
        <begin position="582"/>
        <end position="601"/>
    </location>
</feature>
<evidence type="ECO:0000256" key="6">
    <source>
        <dbReference type="SAM" id="Phobius"/>
    </source>
</evidence>
<dbReference type="RefSeq" id="WP_192141367.1">
    <property type="nucleotide sequence ID" value="NZ_JACYXZ010000001.1"/>
</dbReference>
<evidence type="ECO:0000256" key="1">
    <source>
        <dbReference type="ARBA" id="ARBA00004651"/>
    </source>
</evidence>
<dbReference type="CDD" id="cd00198">
    <property type="entry name" value="vWFA"/>
    <property type="match status" value="1"/>
</dbReference>
<comment type="caution">
    <text evidence="9">The sequence shown here is derived from an EMBL/GenBank/DDBJ whole genome shotgun (WGS) entry which is preliminary data.</text>
</comment>
<evidence type="ECO:0000313" key="10">
    <source>
        <dbReference type="Proteomes" id="UP000616839"/>
    </source>
</evidence>
<evidence type="ECO:0000313" key="9">
    <source>
        <dbReference type="EMBL" id="MBD8869153.1"/>
    </source>
</evidence>
<comment type="subcellular location">
    <subcellularLocation>
        <location evidence="1">Cell membrane</location>
        <topology evidence="1">Multi-pass membrane protein</topology>
    </subcellularLocation>
</comment>
<keyword evidence="2" id="KW-1003">Cell membrane</keyword>
<keyword evidence="3 6" id="KW-0812">Transmembrane</keyword>
<dbReference type="PANTHER" id="PTHR35007">
    <property type="entry name" value="INTEGRAL MEMBRANE PROTEIN-RELATED"/>
    <property type="match status" value="1"/>
</dbReference>
<dbReference type="PANTHER" id="PTHR35007:SF1">
    <property type="entry name" value="PILUS ASSEMBLY PROTEIN"/>
    <property type="match status" value="1"/>
</dbReference>
<dbReference type="SMART" id="SM00327">
    <property type="entry name" value="VWA"/>
    <property type="match status" value="1"/>
</dbReference>
<dbReference type="Proteomes" id="UP000616839">
    <property type="component" value="Unassembled WGS sequence"/>
</dbReference>
<feature type="signal peptide" evidence="7">
    <location>
        <begin position="1"/>
        <end position="26"/>
    </location>
</feature>
<sequence length="641" mass="66437">MLRAPRALLALGLAAAVVSVGGAAQAADELSIDYVEPSDGGVQILVSVPPDAEVDPDAMTVTIAGKQVEASGELAAESDEVVRRTTILAMDTSNSMVKQGRFAAAKAAANAFLDTAPDDVYVGIVTFDSDVETVFEPALDRAAASEVVAGLELARATRLNDGVLQAVEAAGDEGQRTILLLSDGKDTSKTPAEDVIDTITEAEIQVNVVGLDQPLDDLAPLKAMSDVGGGSVISANAGGLARVFADEADSLARQVLVTASLPAGLTDAETTVQVTAPTESGTLSGTTYTIVQEATAGIDLRTLDPGSDGGLLIPKEAMYGGLAAMGMGMLLLFSGVVSVAGPKRPATVEDRIAAYAAGSGGGSGQHAGNPAESAAAFTQVKDAAATMLKRNRGLESRIENRLEASGSALRPSEWLLAHGGITMLAGLVGMLLGGGQIFLVVVFLVVGAVLPWVFLGFKRKRRLKAFNAGLADTLQLMSGSLSAGMSMAQSIDTVVREGSEPIAGEFKRVLIETRLGVTLEDALAGVAQRLESKDFAWVVMAIRIQREVGGNLAELLTIVAGTLRERDYLRRQIQTLAAEGKLSGYILGALPPGMLVYLVAVRREYVSPMFTETLGWAMLGGAAALLGLGAFMISRIVKMDV</sequence>
<dbReference type="InterPro" id="IPR042094">
    <property type="entry name" value="T2SS_GspF_sf"/>
</dbReference>
<dbReference type="AlphaFoldDB" id="A0A927K538"/>
<dbReference type="SUPFAM" id="SSF53300">
    <property type="entry name" value="vWA-like"/>
    <property type="match status" value="1"/>
</dbReference>
<dbReference type="Pfam" id="PF13519">
    <property type="entry name" value="VWA_2"/>
    <property type="match status" value="1"/>
</dbReference>
<evidence type="ECO:0000256" key="5">
    <source>
        <dbReference type="ARBA" id="ARBA00023136"/>
    </source>
</evidence>
<feature type="transmembrane region" description="Helical" evidence="6">
    <location>
        <begin position="414"/>
        <end position="431"/>
    </location>
</feature>
<gene>
    <name evidence="9" type="ORF">IE331_05905</name>
</gene>